<comment type="caution">
    <text evidence="4">The sequence shown here is derived from an EMBL/GenBank/DDBJ whole genome shotgun (WGS) entry which is preliminary data.</text>
</comment>
<protein>
    <recommendedName>
        <fullName evidence="3">Ig-like domain-containing protein</fullName>
    </recommendedName>
</protein>
<dbReference type="RefSeq" id="WP_337333802.1">
    <property type="nucleotide sequence ID" value="NZ_JBBDHC010000001.1"/>
</dbReference>
<sequence length="428" mass="41357">MNVRRFVKKSALVAALFAVYGVAQAASVALNPASAVTGTVNVPPIAVQFTGDGVVSFFEVEVKYDQTKVSGVAAGANGGACAANNGTGIVVVQMTDPGLNPLPAGPTSYCNVTFTVLNAGDIPAPGDPNIVWPLTMQNDLWGDGGGNPVPGNTATGGEIVLQGGPPPDVIVTFTPASGGTVTFPGGMPADVVTQSIAIGNTGTIGSGTVSGCVLGGADAGSFAITGGNPSTVPPATSLDLSATLGAAALNATLTCDVTDSGGTSTATWTLTAPAGTVLAAPTLSSNPASGTAITLPGSYGTPVSSNIVITPAGGDAGGPNASVTCSTGSAGFTVTPAGALTFTPPGGAAQNAVVGCTPGAAAITGTVTCTGTDQAGAIAWTYPVTCPAASTAPPPPTFVPASSLWSKLALFGVFAALGMLILGLRRNH</sequence>
<dbReference type="PROSITE" id="PS50835">
    <property type="entry name" value="IG_LIKE"/>
    <property type="match status" value="1"/>
</dbReference>
<evidence type="ECO:0000259" key="3">
    <source>
        <dbReference type="PROSITE" id="PS50835"/>
    </source>
</evidence>
<dbReference type="AlphaFoldDB" id="A0AAW9QZS0"/>
<dbReference type="InterPro" id="IPR007110">
    <property type="entry name" value="Ig-like_dom"/>
</dbReference>
<proteinExistence type="predicted"/>
<organism evidence="4 5">
    <name type="scientific">Denitratimonas tolerans</name>
    <dbReference type="NCBI Taxonomy" id="1338420"/>
    <lineage>
        <taxon>Bacteria</taxon>
        <taxon>Pseudomonadati</taxon>
        <taxon>Pseudomonadota</taxon>
        <taxon>Gammaproteobacteria</taxon>
        <taxon>Lysobacterales</taxon>
        <taxon>Lysobacteraceae</taxon>
        <taxon>Denitratimonas</taxon>
    </lineage>
</organism>
<keyword evidence="5" id="KW-1185">Reference proteome</keyword>
<feature type="domain" description="Ig-like" evidence="3">
    <location>
        <begin position="233"/>
        <end position="335"/>
    </location>
</feature>
<gene>
    <name evidence="4" type="ORF">WB794_00055</name>
</gene>
<feature type="chain" id="PRO_5043779534" description="Ig-like domain-containing protein" evidence="2">
    <location>
        <begin position="26"/>
        <end position="428"/>
    </location>
</feature>
<dbReference type="EMBL" id="JBBDHC010000001">
    <property type="protein sequence ID" value="MEJ1248077.1"/>
    <property type="molecule type" value="Genomic_DNA"/>
</dbReference>
<keyword evidence="1" id="KW-0812">Transmembrane</keyword>
<keyword evidence="1" id="KW-1133">Transmembrane helix</keyword>
<feature type="transmembrane region" description="Helical" evidence="1">
    <location>
        <begin position="404"/>
        <end position="424"/>
    </location>
</feature>
<evidence type="ECO:0000256" key="2">
    <source>
        <dbReference type="SAM" id="SignalP"/>
    </source>
</evidence>
<keyword evidence="1" id="KW-0472">Membrane</keyword>
<dbReference type="Proteomes" id="UP001364472">
    <property type="component" value="Unassembled WGS sequence"/>
</dbReference>
<feature type="signal peptide" evidence="2">
    <location>
        <begin position="1"/>
        <end position="25"/>
    </location>
</feature>
<evidence type="ECO:0000256" key="1">
    <source>
        <dbReference type="SAM" id="Phobius"/>
    </source>
</evidence>
<reference evidence="4 5" key="1">
    <citation type="journal article" date="2016" name="Antonie Van Leeuwenhoek">
        <title>Denitratimonas tolerans gen. nov., sp. nov., a denitrifying bacterium isolated from a bioreactor for tannery wastewater treatment.</title>
        <authorList>
            <person name="Han S.I."/>
            <person name="Kim J.O."/>
            <person name="Lee Y.R."/>
            <person name="Ekpeghere K.I."/>
            <person name="Koh S.C."/>
            <person name="Whang K.S."/>
        </authorList>
    </citation>
    <scope>NUCLEOTIDE SEQUENCE [LARGE SCALE GENOMIC DNA]</scope>
    <source>
        <strain evidence="4 5">KACC 17565</strain>
    </source>
</reference>
<accession>A0AAW9QZS0</accession>
<evidence type="ECO:0000313" key="5">
    <source>
        <dbReference type="Proteomes" id="UP001364472"/>
    </source>
</evidence>
<name>A0AAW9QZS0_9GAMM</name>
<keyword evidence="2" id="KW-0732">Signal</keyword>
<evidence type="ECO:0000313" key="4">
    <source>
        <dbReference type="EMBL" id="MEJ1248077.1"/>
    </source>
</evidence>